<feature type="transmembrane region" description="Helical" evidence="8">
    <location>
        <begin position="330"/>
        <end position="350"/>
    </location>
</feature>
<keyword evidence="3" id="KW-0813">Transport</keyword>
<evidence type="ECO:0000256" key="7">
    <source>
        <dbReference type="SAM" id="MobiDB-lite"/>
    </source>
</evidence>
<evidence type="ECO:0000256" key="1">
    <source>
        <dbReference type="ARBA" id="ARBA00004141"/>
    </source>
</evidence>
<dbReference type="AlphaFoldDB" id="A0A9N9UVC9"/>
<evidence type="ECO:0000256" key="2">
    <source>
        <dbReference type="ARBA" id="ARBA00007520"/>
    </source>
</evidence>
<feature type="transmembrane region" description="Helical" evidence="8">
    <location>
        <begin position="189"/>
        <end position="211"/>
    </location>
</feature>
<evidence type="ECO:0000256" key="6">
    <source>
        <dbReference type="ARBA" id="ARBA00023136"/>
    </source>
</evidence>
<dbReference type="Gene3D" id="1.20.1250.20">
    <property type="entry name" value="MFS general substrate transporter like domains"/>
    <property type="match status" value="1"/>
</dbReference>
<feature type="transmembrane region" description="Helical" evidence="8">
    <location>
        <begin position="459"/>
        <end position="481"/>
    </location>
</feature>
<dbReference type="PANTHER" id="PTHR23501:SF12">
    <property type="entry name" value="MAJOR FACILITATOR SUPERFAMILY (MFS) PROFILE DOMAIN-CONTAINING PROTEIN-RELATED"/>
    <property type="match status" value="1"/>
</dbReference>
<feature type="transmembrane region" description="Helical" evidence="8">
    <location>
        <begin position="100"/>
        <end position="120"/>
    </location>
</feature>
<feature type="transmembrane region" description="Helical" evidence="8">
    <location>
        <begin position="422"/>
        <end position="447"/>
    </location>
</feature>
<feature type="domain" description="Major facilitator superfamily (MFS) profile" evidence="9">
    <location>
        <begin position="63"/>
        <end position="560"/>
    </location>
</feature>
<accession>A0A9N9UVC9</accession>
<keyword evidence="4 8" id="KW-0812">Transmembrane</keyword>
<evidence type="ECO:0000256" key="4">
    <source>
        <dbReference type="ARBA" id="ARBA00022692"/>
    </source>
</evidence>
<dbReference type="PROSITE" id="PS50850">
    <property type="entry name" value="MFS"/>
    <property type="match status" value="1"/>
</dbReference>
<feature type="transmembrane region" description="Helical" evidence="8">
    <location>
        <begin position="217"/>
        <end position="236"/>
    </location>
</feature>
<feature type="transmembrane region" description="Helical" evidence="8">
    <location>
        <begin position="394"/>
        <end position="416"/>
    </location>
</feature>
<evidence type="ECO:0000313" key="10">
    <source>
        <dbReference type="EMBL" id="CAH0000773.1"/>
    </source>
</evidence>
<evidence type="ECO:0000256" key="3">
    <source>
        <dbReference type="ARBA" id="ARBA00022448"/>
    </source>
</evidence>
<feature type="transmembrane region" description="Helical" evidence="8">
    <location>
        <begin position="289"/>
        <end position="310"/>
    </location>
</feature>
<dbReference type="GO" id="GO:0005886">
    <property type="term" value="C:plasma membrane"/>
    <property type="evidence" value="ECO:0007669"/>
    <property type="project" value="TreeGrafter"/>
</dbReference>
<evidence type="ECO:0000256" key="8">
    <source>
        <dbReference type="SAM" id="Phobius"/>
    </source>
</evidence>
<gene>
    <name evidence="10" type="ORF">CBYS24578_00017689</name>
</gene>
<dbReference type="EMBL" id="CABFNO020001555">
    <property type="protein sequence ID" value="CAH0000773.1"/>
    <property type="molecule type" value="Genomic_DNA"/>
</dbReference>
<feature type="transmembrane region" description="Helical" evidence="8">
    <location>
        <begin position="60"/>
        <end position="80"/>
    </location>
</feature>
<keyword evidence="5 8" id="KW-1133">Transmembrane helix</keyword>
<dbReference type="OrthoDB" id="10021397at2759"/>
<dbReference type="SUPFAM" id="SSF103473">
    <property type="entry name" value="MFS general substrate transporter"/>
    <property type="match status" value="1"/>
</dbReference>
<feature type="transmembrane region" description="Helical" evidence="8">
    <location>
        <begin position="536"/>
        <end position="555"/>
    </location>
</feature>
<organism evidence="10 11">
    <name type="scientific">Clonostachys byssicola</name>
    <dbReference type="NCBI Taxonomy" id="160290"/>
    <lineage>
        <taxon>Eukaryota</taxon>
        <taxon>Fungi</taxon>
        <taxon>Dikarya</taxon>
        <taxon>Ascomycota</taxon>
        <taxon>Pezizomycotina</taxon>
        <taxon>Sordariomycetes</taxon>
        <taxon>Hypocreomycetidae</taxon>
        <taxon>Hypocreales</taxon>
        <taxon>Bionectriaceae</taxon>
        <taxon>Clonostachys</taxon>
    </lineage>
</organism>
<dbReference type="InterPro" id="IPR036259">
    <property type="entry name" value="MFS_trans_sf"/>
</dbReference>
<feature type="transmembrane region" description="Helical" evidence="8">
    <location>
        <begin position="362"/>
        <end position="382"/>
    </location>
</feature>
<reference evidence="10 11" key="2">
    <citation type="submission" date="2021-10" db="EMBL/GenBank/DDBJ databases">
        <authorList>
            <person name="Piombo E."/>
        </authorList>
    </citation>
    <scope>NUCLEOTIDE SEQUENCE [LARGE SCALE GENOMIC DNA]</scope>
</reference>
<comment type="caution">
    <text evidence="10">The sequence shown here is derived from an EMBL/GenBank/DDBJ whole genome shotgun (WGS) entry which is preliminary data.</text>
</comment>
<evidence type="ECO:0000256" key="5">
    <source>
        <dbReference type="ARBA" id="ARBA00022989"/>
    </source>
</evidence>
<dbReference type="InterPro" id="IPR011701">
    <property type="entry name" value="MFS"/>
</dbReference>
<evidence type="ECO:0000259" key="9">
    <source>
        <dbReference type="PROSITE" id="PS50850"/>
    </source>
</evidence>
<reference evidence="11" key="1">
    <citation type="submission" date="2019-06" db="EMBL/GenBank/DDBJ databases">
        <authorList>
            <person name="Broberg M."/>
        </authorList>
    </citation>
    <scope>NUCLEOTIDE SEQUENCE [LARGE SCALE GENOMIC DNA]</scope>
</reference>
<keyword evidence="11" id="KW-1185">Reference proteome</keyword>
<name>A0A9N9UVC9_9HYPO</name>
<comment type="similarity">
    <text evidence="2">Belongs to the major facilitator superfamily. TCR/Tet family.</text>
</comment>
<feature type="transmembrane region" description="Helical" evidence="8">
    <location>
        <begin position="127"/>
        <end position="147"/>
    </location>
</feature>
<feature type="transmembrane region" description="Helical" evidence="8">
    <location>
        <begin position="257"/>
        <end position="277"/>
    </location>
</feature>
<dbReference type="Pfam" id="PF07690">
    <property type="entry name" value="MFS_1"/>
    <property type="match status" value="1"/>
</dbReference>
<protein>
    <recommendedName>
        <fullName evidence="9">Major facilitator superfamily (MFS) profile domain-containing protein</fullName>
    </recommendedName>
</protein>
<evidence type="ECO:0000313" key="11">
    <source>
        <dbReference type="Proteomes" id="UP000754883"/>
    </source>
</evidence>
<feature type="compositionally biased region" description="Polar residues" evidence="7">
    <location>
        <begin position="34"/>
        <end position="45"/>
    </location>
</feature>
<sequence length="569" mass="61006">MQDLNVKTEVADPPQMQNLVEKNSEKTVSPDLTDGSQDVDQSPGTTVDEEPVRQVRGFRWFAMCISIYITCFLYGLDTTIAADVQGPVVKAFGHIEQLTWLGAGFPLGSVVAVLPVGALYKMFNIKWIFIISVILFEVGSALCGGAPSMSALIVGRVIAGAGGNGIYLGSLVYYSLLTTPKERGLYMSLIGFWWGIGAVLGPVIGGAFSVSAATWRWAFYINLVLGAVAAPAYLFYLPSHHPSHGITVKDRLARLDWVGFILGSGVWTSFLLALTMAGGQWPWKDGRTIATFICFGLSLVLYAVQQGVPIFVSVENQSFPVHLLRQRTQVLLYITTAAGITSLFVTVYFIPLYFQFVQGDSALVAAVRLLPFLAVCITINLLSGYFLSTIQFYMLMYIIASIFITIAGALLAVYLHPQTPTGTIYGLLVVLALGTGLVMLSGFAVTTLTVSPQDSGSGLALQSVSQIGAQVIALAIAGQVFRSTATRNLQSVMAGQGFSDADIQSVISGASSSLFEQLEDDLRSRATEAVTDAMKITFLLVPMAGGVMFLAALCMKRERLFGHAIAVGG</sequence>
<dbReference type="GO" id="GO:0022857">
    <property type="term" value="F:transmembrane transporter activity"/>
    <property type="evidence" value="ECO:0007669"/>
    <property type="project" value="InterPro"/>
</dbReference>
<feature type="region of interest" description="Disordered" evidence="7">
    <location>
        <begin position="1"/>
        <end position="48"/>
    </location>
</feature>
<comment type="subcellular location">
    <subcellularLocation>
        <location evidence="1">Membrane</location>
        <topology evidence="1">Multi-pass membrane protein</topology>
    </subcellularLocation>
</comment>
<feature type="transmembrane region" description="Helical" evidence="8">
    <location>
        <begin position="153"/>
        <end position="177"/>
    </location>
</feature>
<dbReference type="Proteomes" id="UP000754883">
    <property type="component" value="Unassembled WGS sequence"/>
</dbReference>
<keyword evidence="6 8" id="KW-0472">Membrane</keyword>
<proteinExistence type="inferred from homology"/>
<dbReference type="InterPro" id="IPR020846">
    <property type="entry name" value="MFS_dom"/>
</dbReference>
<dbReference type="PANTHER" id="PTHR23501">
    <property type="entry name" value="MAJOR FACILITATOR SUPERFAMILY"/>
    <property type="match status" value="1"/>
</dbReference>